<dbReference type="PANTHER" id="PTHR12110">
    <property type="entry name" value="HYDROXYPYRUVATE ISOMERASE"/>
    <property type="match status" value="1"/>
</dbReference>
<accession>A0ABS9MID0</accession>
<dbReference type="RefSeq" id="WP_237966594.1">
    <property type="nucleotide sequence ID" value="NZ_JAKNHQ010000005.1"/>
</dbReference>
<organism evidence="2 3">
    <name type="scientific">Anaeromassilibacillus senegalensis</name>
    <dbReference type="NCBI Taxonomy" id="1673717"/>
    <lineage>
        <taxon>Bacteria</taxon>
        <taxon>Bacillati</taxon>
        <taxon>Bacillota</taxon>
        <taxon>Clostridia</taxon>
        <taxon>Eubacteriales</taxon>
        <taxon>Acutalibacteraceae</taxon>
        <taxon>Anaeromassilibacillus</taxon>
    </lineage>
</organism>
<dbReference type="EMBL" id="JAKNHQ010000005">
    <property type="protein sequence ID" value="MCG4610326.1"/>
    <property type="molecule type" value="Genomic_DNA"/>
</dbReference>
<evidence type="ECO:0000313" key="2">
    <source>
        <dbReference type="EMBL" id="MCG4610326.1"/>
    </source>
</evidence>
<dbReference type="GO" id="GO:0016853">
    <property type="term" value="F:isomerase activity"/>
    <property type="evidence" value="ECO:0007669"/>
    <property type="project" value="UniProtKB-KW"/>
</dbReference>
<evidence type="ECO:0000259" key="1">
    <source>
        <dbReference type="Pfam" id="PF01261"/>
    </source>
</evidence>
<keyword evidence="2" id="KW-0413">Isomerase</keyword>
<protein>
    <submittedName>
        <fullName evidence="2">Sugar phosphate isomerase/epimerase</fullName>
    </submittedName>
</protein>
<feature type="domain" description="Xylose isomerase-like TIM barrel" evidence="1">
    <location>
        <begin position="23"/>
        <end position="256"/>
    </location>
</feature>
<reference evidence="2 3" key="1">
    <citation type="submission" date="2022-01" db="EMBL/GenBank/DDBJ databases">
        <title>Collection of gut derived symbiotic bacterial strains cultured from healthy donors.</title>
        <authorList>
            <person name="Lin H."/>
            <person name="Kohout C."/>
            <person name="Waligurski E."/>
            <person name="Pamer E.G."/>
        </authorList>
    </citation>
    <scope>NUCLEOTIDE SEQUENCE [LARGE SCALE GENOMIC DNA]</scope>
    <source>
        <strain evidence="2 3">DFI.7.58</strain>
    </source>
</reference>
<keyword evidence="3" id="KW-1185">Reference proteome</keyword>
<comment type="caution">
    <text evidence="2">The sequence shown here is derived from an EMBL/GenBank/DDBJ whole genome shotgun (WGS) entry which is preliminary data.</text>
</comment>
<dbReference type="PANTHER" id="PTHR12110:SF41">
    <property type="entry name" value="INOSOSE DEHYDRATASE"/>
    <property type="match status" value="1"/>
</dbReference>
<dbReference type="InterPro" id="IPR036237">
    <property type="entry name" value="Xyl_isomerase-like_sf"/>
</dbReference>
<dbReference type="InterPro" id="IPR050312">
    <property type="entry name" value="IolE/XylAMocC-like"/>
</dbReference>
<dbReference type="Proteomes" id="UP001298681">
    <property type="component" value="Unassembled WGS sequence"/>
</dbReference>
<name>A0ABS9MID0_9FIRM</name>
<gene>
    <name evidence="2" type="ORF">L0P57_05205</name>
</gene>
<evidence type="ECO:0000313" key="3">
    <source>
        <dbReference type="Proteomes" id="UP001298681"/>
    </source>
</evidence>
<dbReference type="Pfam" id="PF01261">
    <property type="entry name" value="AP_endonuc_2"/>
    <property type="match status" value="1"/>
</dbReference>
<dbReference type="InterPro" id="IPR013022">
    <property type="entry name" value="Xyl_isomerase-like_TIM-brl"/>
</dbReference>
<dbReference type="SUPFAM" id="SSF51658">
    <property type="entry name" value="Xylose isomerase-like"/>
    <property type="match status" value="1"/>
</dbReference>
<proteinExistence type="predicted"/>
<dbReference type="Gene3D" id="3.20.20.150">
    <property type="entry name" value="Divalent-metal-dependent TIM barrel enzymes"/>
    <property type="match status" value="1"/>
</dbReference>
<sequence length="261" mass="29980">MMRTGISTACLYPLELERSFQTLLSLDFRLFEVFLNTFSEFTPDYLRQLRNVADAYGAEIKSVHPFTSGYEGFLLFSEYERRFEDSLEFYKQYFDAANCLGASIVVLHGQRDYANAGISEETYFERYATLYALGQCYGVTVAQENVNKFRSESPGFLRRMRAYLGDTCAFVIDLKQAVRAGQDPFAVCEAMGERIVHVHINDNAPGYDCLLPGRGTVDFQRFREMLLGFHYQGDLMIEVYRKNFSALSELQEARDVVQQLV</sequence>